<reference evidence="3 4" key="1">
    <citation type="submission" date="2017-09" db="EMBL/GenBank/DDBJ databases">
        <title>Bacterial strain isolated from the female urinary microbiota.</title>
        <authorList>
            <person name="Thomas-White K."/>
            <person name="Kumar N."/>
            <person name="Forster S."/>
            <person name="Putonti C."/>
            <person name="Lawley T."/>
            <person name="Wolfe A.J."/>
        </authorList>
    </citation>
    <scope>NUCLEOTIDE SEQUENCE [LARGE SCALE GENOMIC DNA]</scope>
    <source>
        <strain evidence="3 4">UMB0240</strain>
    </source>
</reference>
<dbReference type="Proteomes" id="UP000235701">
    <property type="component" value="Unassembled WGS sequence"/>
</dbReference>
<dbReference type="InterPro" id="IPR057253">
    <property type="entry name" value="CoiA-like_N"/>
</dbReference>
<dbReference type="AlphaFoldDB" id="A0A2N6UD19"/>
<dbReference type="InterPro" id="IPR010330">
    <property type="entry name" value="CoiA_nuc"/>
</dbReference>
<comment type="caution">
    <text evidence="3">The sequence shown here is derived from an EMBL/GenBank/DDBJ whole genome shotgun (WGS) entry which is preliminary data.</text>
</comment>
<evidence type="ECO:0008006" key="5">
    <source>
        <dbReference type="Google" id="ProtNLM"/>
    </source>
</evidence>
<dbReference type="Pfam" id="PF06054">
    <property type="entry name" value="CoiA_nuc"/>
    <property type="match status" value="1"/>
</dbReference>
<organism evidence="3 4">
    <name type="scientific">Aerococcus viridans</name>
    <dbReference type="NCBI Taxonomy" id="1377"/>
    <lineage>
        <taxon>Bacteria</taxon>
        <taxon>Bacillati</taxon>
        <taxon>Bacillota</taxon>
        <taxon>Bacilli</taxon>
        <taxon>Lactobacillales</taxon>
        <taxon>Aerococcaceae</taxon>
        <taxon>Aerococcus</taxon>
    </lineage>
</organism>
<dbReference type="EMBL" id="PNHQ01000014">
    <property type="protein sequence ID" value="PMC79459.1"/>
    <property type="molecule type" value="Genomic_DNA"/>
</dbReference>
<evidence type="ECO:0000259" key="1">
    <source>
        <dbReference type="Pfam" id="PF06054"/>
    </source>
</evidence>
<dbReference type="Pfam" id="PF25164">
    <property type="entry name" value="CoiA_N"/>
    <property type="match status" value="1"/>
</dbReference>
<gene>
    <name evidence="3" type="ORF">CJ191_06320</name>
</gene>
<dbReference type="RefSeq" id="WP_102199310.1">
    <property type="nucleotide sequence ID" value="NZ_PNHQ01000014.1"/>
</dbReference>
<dbReference type="OrthoDB" id="3784230at2"/>
<evidence type="ECO:0000313" key="4">
    <source>
        <dbReference type="Proteomes" id="UP000235701"/>
    </source>
</evidence>
<feature type="domain" description="Competence protein CoiA-like N-terminal" evidence="2">
    <location>
        <begin position="24"/>
        <end position="57"/>
    </location>
</feature>
<accession>A0A2N6UD19</accession>
<feature type="domain" description="Competence protein CoiA nuclease-like" evidence="1">
    <location>
        <begin position="67"/>
        <end position="204"/>
    </location>
</feature>
<sequence>MRFAQKEDGTFVFAEELIDENGHKLPINQKYVCSQCKRPVYFKNGKDTRPHFAHYARSVKDHDKVNESDIHLKQKTVIYNHLIDLDIECELEVLIENQLRRADIYIPYQTNISHNLTIEVQYTKISSEDVYRREVDYQRVNCRVLWLLGYQSSYQKIFDKNNIFPVSKTLNAIRPFLRYSYEYGLYLPFWHERLSKVILLTLNLYGQAQRQICLSIERYISYFNEHYIYEQGDFITHLLFEGEQPIKLSPPKDLNHFMKQVLVRPTSNQKKVLEIIYQRHTYIQDAPVALFTYQARSIFSKVADWAIILVYLSMYHQDDDAKEKMHFGQFVKLLQDQQLIIEHPFFTKEIIVSWLMWLIAHYESS</sequence>
<proteinExistence type="predicted"/>
<keyword evidence="4" id="KW-1185">Reference proteome</keyword>
<name>A0A2N6UD19_9LACT</name>
<protein>
    <recommendedName>
        <fullName evidence="5">Competence protein</fullName>
    </recommendedName>
</protein>
<evidence type="ECO:0000259" key="2">
    <source>
        <dbReference type="Pfam" id="PF25164"/>
    </source>
</evidence>
<evidence type="ECO:0000313" key="3">
    <source>
        <dbReference type="EMBL" id="PMC79459.1"/>
    </source>
</evidence>